<proteinExistence type="predicted"/>
<dbReference type="EMBL" id="CAFBMT010000010">
    <property type="protein sequence ID" value="CAB4937562.1"/>
    <property type="molecule type" value="Genomic_DNA"/>
</dbReference>
<evidence type="ECO:0000313" key="3">
    <source>
        <dbReference type="EMBL" id="CAB4701072.1"/>
    </source>
</evidence>
<reference evidence="5" key="1">
    <citation type="submission" date="2020-05" db="EMBL/GenBank/DDBJ databases">
        <authorList>
            <person name="Chiriac C."/>
            <person name="Salcher M."/>
            <person name="Ghai R."/>
            <person name="Kavagutti S V."/>
        </authorList>
    </citation>
    <scope>NUCLEOTIDE SEQUENCE</scope>
</reference>
<accession>A0A6J7C6A6</accession>
<sequence length="359" mass="37839">MIRSQLSSYSGNDPIWGFVALVGSERFTGEAAVGLDPRIRLYSWEGRVYYAEKQGDAPVGTRLVNCGALTAEQLEQGSVHLGEVDSLARLFQRQVLVDRDVVELTIEHATDLLLESVAHQPVGTPELFPLRHHPAGLHHWARSPIPTGTVPVVALEVTAAPEPPVVVEPEPEPAPVNDGELSMDSVPTPDSAPIVSTFTALSLTPLTPLRSLSALSDLTPLDSAAFLSSIGAEPNGESAPIPDLIDLPLLGARSPLSTGAAATGLAAINNDPTPPELPRLATAPISVKDMDTGSVAIAPTRTATPTTATLETGAPQSVATDIWDLVDDMLVDQPMADHTVADDAETTGPERSWLRGRKG</sequence>
<dbReference type="EMBL" id="CAFAAV010000272">
    <property type="protein sequence ID" value="CAB4834777.1"/>
    <property type="molecule type" value="Genomic_DNA"/>
</dbReference>
<evidence type="ECO:0000256" key="1">
    <source>
        <dbReference type="SAM" id="MobiDB-lite"/>
    </source>
</evidence>
<dbReference type="EMBL" id="CAFBOL010000034">
    <property type="protein sequence ID" value="CAB4990983.1"/>
    <property type="molecule type" value="Genomic_DNA"/>
</dbReference>
<evidence type="ECO:0000313" key="2">
    <source>
        <dbReference type="EMBL" id="CAB4363896.1"/>
    </source>
</evidence>
<evidence type="ECO:0000313" key="7">
    <source>
        <dbReference type="EMBL" id="CAB4990983.1"/>
    </source>
</evidence>
<evidence type="ECO:0000313" key="4">
    <source>
        <dbReference type="EMBL" id="CAB4834777.1"/>
    </source>
</evidence>
<dbReference type="EMBL" id="CAFBIY010000120">
    <property type="protein sequence ID" value="CAB4852268.1"/>
    <property type="molecule type" value="Genomic_DNA"/>
</dbReference>
<organism evidence="5">
    <name type="scientific">freshwater metagenome</name>
    <dbReference type="NCBI Taxonomy" id="449393"/>
    <lineage>
        <taxon>unclassified sequences</taxon>
        <taxon>metagenomes</taxon>
        <taxon>ecological metagenomes</taxon>
    </lineage>
</organism>
<evidence type="ECO:0000313" key="5">
    <source>
        <dbReference type="EMBL" id="CAB4852268.1"/>
    </source>
</evidence>
<evidence type="ECO:0000313" key="6">
    <source>
        <dbReference type="EMBL" id="CAB4937562.1"/>
    </source>
</evidence>
<dbReference type="EMBL" id="CAEZYF010000001">
    <property type="protein sequence ID" value="CAB4701072.1"/>
    <property type="molecule type" value="Genomic_DNA"/>
</dbReference>
<name>A0A6J7C6A6_9ZZZZ</name>
<feature type="region of interest" description="Disordered" evidence="1">
    <location>
        <begin position="337"/>
        <end position="359"/>
    </location>
</feature>
<protein>
    <submittedName>
        <fullName evidence="5">Unannotated protein</fullName>
    </submittedName>
</protein>
<dbReference type="EMBL" id="CAESGF010000008">
    <property type="protein sequence ID" value="CAB4363896.1"/>
    <property type="molecule type" value="Genomic_DNA"/>
</dbReference>
<gene>
    <name evidence="3" type="ORF">UFOPK2656_00062</name>
    <name evidence="4" type="ORF">UFOPK3099_02598</name>
    <name evidence="5" type="ORF">UFOPK3267_01986</name>
    <name evidence="6" type="ORF">UFOPK3651_01912</name>
    <name evidence="7" type="ORF">UFOPK3931_01470</name>
    <name evidence="2" type="ORF">UFOPK4189_01666</name>
</gene>
<dbReference type="AlphaFoldDB" id="A0A6J7C6A6"/>